<feature type="transmembrane region" description="Helical" evidence="1">
    <location>
        <begin position="68"/>
        <end position="93"/>
    </location>
</feature>
<keyword evidence="1" id="KW-0812">Transmembrane</keyword>
<sequence>MNLSKVKQFENKSLVLLGMLQRASGFMLIVGMMAIAQSASIAIFFANIFSMKITSQLANLISSSDAWIIHLISGCFGIIAGLVIETGSFFFAVNGMRKSSYFSATVSGILSIASYHSIFYGNEINVLLGFGIFTLGFYPSLFIMIASHQLAERFSDDAQTFTNVAPTNYYDSSSIPNEASTTQTGGASAEFEVMKKQLRS</sequence>
<keyword evidence="3" id="KW-1185">Reference proteome</keyword>
<keyword evidence="1" id="KW-1133">Transmembrane helix</keyword>
<comment type="caution">
    <text evidence="2">The sequence shown here is derived from an EMBL/GenBank/DDBJ whole genome shotgun (WGS) entry which is preliminary data.</text>
</comment>
<accession>A0A7X9RSG1</accession>
<evidence type="ECO:0000313" key="3">
    <source>
        <dbReference type="Proteomes" id="UP000576082"/>
    </source>
</evidence>
<reference evidence="2 3" key="1">
    <citation type="submission" date="2020-04" db="EMBL/GenBank/DDBJ databases">
        <title>Flammeovirga sp. SR4, a novel species isolated from seawater.</title>
        <authorList>
            <person name="Wang X."/>
        </authorList>
    </citation>
    <scope>NUCLEOTIDE SEQUENCE [LARGE SCALE GENOMIC DNA]</scope>
    <source>
        <strain evidence="2 3">ATCC 23126</strain>
    </source>
</reference>
<gene>
    <name evidence="2" type="ORF">HHU12_04320</name>
</gene>
<evidence type="ECO:0000256" key="1">
    <source>
        <dbReference type="SAM" id="Phobius"/>
    </source>
</evidence>
<organism evidence="2 3">
    <name type="scientific">Flammeovirga aprica JL-4</name>
    <dbReference type="NCBI Taxonomy" id="694437"/>
    <lineage>
        <taxon>Bacteria</taxon>
        <taxon>Pseudomonadati</taxon>
        <taxon>Bacteroidota</taxon>
        <taxon>Cytophagia</taxon>
        <taxon>Cytophagales</taxon>
        <taxon>Flammeovirgaceae</taxon>
        <taxon>Flammeovirga</taxon>
    </lineage>
</organism>
<evidence type="ECO:0000313" key="2">
    <source>
        <dbReference type="EMBL" id="NME67185.1"/>
    </source>
</evidence>
<dbReference type="AlphaFoldDB" id="A0A7X9RSG1"/>
<protein>
    <submittedName>
        <fullName evidence="2">Uncharacterized protein</fullName>
    </submittedName>
</protein>
<dbReference type="Proteomes" id="UP000576082">
    <property type="component" value="Unassembled WGS sequence"/>
</dbReference>
<keyword evidence="1" id="KW-0472">Membrane</keyword>
<feature type="transmembrane region" description="Helical" evidence="1">
    <location>
        <begin position="100"/>
        <end position="118"/>
    </location>
</feature>
<feature type="transmembrane region" description="Helical" evidence="1">
    <location>
        <begin position="124"/>
        <end position="145"/>
    </location>
</feature>
<name>A0A7X9RSG1_9BACT</name>
<feature type="transmembrane region" description="Helical" evidence="1">
    <location>
        <begin position="26"/>
        <end position="48"/>
    </location>
</feature>
<proteinExistence type="predicted"/>
<dbReference type="RefSeq" id="WP_169655347.1">
    <property type="nucleotide sequence ID" value="NZ_JABANE010000008.1"/>
</dbReference>
<dbReference type="EMBL" id="JABANE010000008">
    <property type="protein sequence ID" value="NME67185.1"/>
    <property type="molecule type" value="Genomic_DNA"/>
</dbReference>